<accession>A0A0U5GH46</accession>
<sequence length="247" mass="26199">MRERVGSIAGCLQKNVRKRKKDGAENKGAAIRLSGEAARIAGKEGAAGAVSAATAAAHANRIVTDAAKVAEEAANVPTQGDSDEGSHNIRVVAEISEKTTVLEDGVATVAEEVDTQFEEPLHKIDGDIQQIKKEAASIAAESAAGLLAKLASDDIVNRILAEVFKLLVDPNVALKTAGDFFESAADQAVRDFIFGVTARCLCALRGSLGSIPPLYEDIFKDGPNSDALRYIVKERSQIVVEFLHRPH</sequence>
<keyword evidence="2" id="KW-1185">Reference proteome</keyword>
<dbReference type="AlphaFoldDB" id="A0A0U5GH46"/>
<dbReference type="EMBL" id="CDMC01000022">
    <property type="protein sequence ID" value="CEL11024.1"/>
    <property type="molecule type" value="Genomic_DNA"/>
</dbReference>
<reference evidence="2" key="1">
    <citation type="journal article" date="2016" name="Genome Announc.">
        <title>Draft genome sequences of fungus Aspergillus calidoustus.</title>
        <authorList>
            <person name="Horn F."/>
            <person name="Linde J."/>
            <person name="Mattern D.J."/>
            <person name="Walther G."/>
            <person name="Guthke R."/>
            <person name="Scherlach K."/>
            <person name="Martin K."/>
            <person name="Brakhage A.A."/>
            <person name="Petzke L."/>
            <person name="Valiante V."/>
        </authorList>
    </citation>
    <scope>NUCLEOTIDE SEQUENCE [LARGE SCALE GENOMIC DNA]</scope>
    <source>
        <strain evidence="2">SF006504</strain>
    </source>
</reference>
<evidence type="ECO:0000313" key="1">
    <source>
        <dbReference type="EMBL" id="CEL11024.1"/>
    </source>
</evidence>
<name>A0A0U5GH46_ASPCI</name>
<dbReference type="Proteomes" id="UP000054771">
    <property type="component" value="Unassembled WGS sequence"/>
</dbReference>
<evidence type="ECO:0000313" key="2">
    <source>
        <dbReference type="Proteomes" id="UP000054771"/>
    </source>
</evidence>
<gene>
    <name evidence="1" type="ORF">ASPCAL14131</name>
</gene>
<proteinExistence type="predicted"/>
<organism evidence="1 2">
    <name type="scientific">Aspergillus calidoustus</name>
    <dbReference type="NCBI Taxonomy" id="454130"/>
    <lineage>
        <taxon>Eukaryota</taxon>
        <taxon>Fungi</taxon>
        <taxon>Dikarya</taxon>
        <taxon>Ascomycota</taxon>
        <taxon>Pezizomycotina</taxon>
        <taxon>Eurotiomycetes</taxon>
        <taxon>Eurotiomycetidae</taxon>
        <taxon>Eurotiales</taxon>
        <taxon>Aspergillaceae</taxon>
        <taxon>Aspergillus</taxon>
        <taxon>Aspergillus subgen. Nidulantes</taxon>
    </lineage>
</organism>
<protein>
    <submittedName>
        <fullName evidence="1">Uncharacterized protein</fullName>
    </submittedName>
</protein>